<dbReference type="GO" id="GO:0008745">
    <property type="term" value="F:N-acetylmuramoyl-L-alanine amidase activity"/>
    <property type="evidence" value="ECO:0007669"/>
    <property type="project" value="InterPro"/>
</dbReference>
<dbReference type="SMART" id="SM00644">
    <property type="entry name" value="Ami_2"/>
    <property type="match status" value="1"/>
</dbReference>
<organism evidence="5 6">
    <name type="scientific">Streptomyces antibioticus</name>
    <dbReference type="NCBI Taxonomy" id="1890"/>
    <lineage>
        <taxon>Bacteria</taxon>
        <taxon>Bacillati</taxon>
        <taxon>Actinomycetota</taxon>
        <taxon>Actinomycetes</taxon>
        <taxon>Kitasatosporales</taxon>
        <taxon>Streptomycetaceae</taxon>
        <taxon>Streptomyces</taxon>
    </lineage>
</organism>
<gene>
    <name evidence="5" type="ORF">HCX60_30700</name>
</gene>
<feature type="compositionally biased region" description="Pro residues" evidence="2">
    <location>
        <begin position="392"/>
        <end position="401"/>
    </location>
</feature>
<dbReference type="Pfam" id="PF01510">
    <property type="entry name" value="Amidase_2"/>
    <property type="match status" value="1"/>
</dbReference>
<dbReference type="SMART" id="SM00701">
    <property type="entry name" value="PGRP"/>
    <property type="match status" value="1"/>
</dbReference>
<accession>A0AAE6YD45</accession>
<dbReference type="RefSeq" id="WP_078635607.1">
    <property type="nucleotide sequence ID" value="NZ_CM007717.1"/>
</dbReference>
<dbReference type="GO" id="GO:0009253">
    <property type="term" value="P:peptidoglycan catabolic process"/>
    <property type="evidence" value="ECO:0007669"/>
    <property type="project" value="InterPro"/>
</dbReference>
<evidence type="ECO:0000259" key="3">
    <source>
        <dbReference type="SMART" id="SM00644"/>
    </source>
</evidence>
<feature type="compositionally biased region" description="Low complexity" evidence="2">
    <location>
        <begin position="163"/>
        <end position="179"/>
    </location>
</feature>
<feature type="region of interest" description="Disordered" evidence="2">
    <location>
        <begin position="382"/>
        <end position="401"/>
    </location>
</feature>
<comment type="similarity">
    <text evidence="1">Belongs to the N-acetylmuramoyl-L-alanine amidase 2 family.</text>
</comment>
<evidence type="ECO:0000256" key="2">
    <source>
        <dbReference type="SAM" id="MobiDB-lite"/>
    </source>
</evidence>
<dbReference type="InterPro" id="IPR006619">
    <property type="entry name" value="PGRP_domain_met/bac"/>
</dbReference>
<feature type="region of interest" description="Disordered" evidence="2">
    <location>
        <begin position="151"/>
        <end position="179"/>
    </location>
</feature>
<dbReference type="InterPro" id="IPR015510">
    <property type="entry name" value="PGRP"/>
</dbReference>
<name>A0AAE6YD45_STRAT</name>
<dbReference type="PANTHER" id="PTHR11022:SF41">
    <property type="entry name" value="PEPTIDOGLYCAN-RECOGNITION PROTEIN LC-RELATED"/>
    <property type="match status" value="1"/>
</dbReference>
<evidence type="ECO:0000259" key="4">
    <source>
        <dbReference type="SMART" id="SM00701"/>
    </source>
</evidence>
<reference evidence="5 6" key="1">
    <citation type="submission" date="2020-03" db="EMBL/GenBank/DDBJ databases">
        <title>Is there a link between lipid content and antibiotic production in Streptomyces?</title>
        <authorList>
            <person name="David M."/>
            <person name="Lejeune C."/>
            <person name="Abreu S."/>
            <person name="Thibessard A."/>
            <person name="Leblond P."/>
            <person name="Chaminade P."/>
            <person name="Virolle M.-J."/>
        </authorList>
    </citation>
    <scope>NUCLEOTIDE SEQUENCE [LARGE SCALE GENOMIC DNA]</scope>
    <source>
        <strain evidence="5 6">DSM 41481</strain>
    </source>
</reference>
<dbReference type="SUPFAM" id="SSF55846">
    <property type="entry name" value="N-acetylmuramoyl-L-alanine amidase-like"/>
    <property type="match status" value="1"/>
</dbReference>
<dbReference type="AlphaFoldDB" id="A0AAE6YD45"/>
<dbReference type="CDD" id="cd06583">
    <property type="entry name" value="PGRP"/>
    <property type="match status" value="1"/>
</dbReference>
<feature type="domain" description="Peptidoglycan recognition protein family" evidence="4">
    <location>
        <begin position="182"/>
        <end position="332"/>
    </location>
</feature>
<evidence type="ECO:0000256" key="1">
    <source>
        <dbReference type="ARBA" id="ARBA00007553"/>
    </source>
</evidence>
<evidence type="ECO:0000313" key="6">
    <source>
        <dbReference type="Proteomes" id="UP000502504"/>
    </source>
</evidence>
<protein>
    <submittedName>
        <fullName evidence="5">N-acetylmuramoyl-L-alanine amidase</fullName>
    </submittedName>
</protein>
<dbReference type="InterPro" id="IPR002502">
    <property type="entry name" value="Amidase_domain"/>
</dbReference>
<proteinExistence type="inferred from homology"/>
<sequence length="401" mass="41766">MWSKVHWGVAGVVAIASLQAFLPSAHGQDRPRTPASAGARSEERAVVVTPDKRGAVLRAVATRPFSMLGVTWDDPAVRLVGTVEVRTRAAETGEWSEWRTLDSEEGQGDETALRGGTDPLWVGLSDGAEVRVAASADEVSALPAGLQLDLIDPGRDAPAPQSARLPAAPAQGAPGTASAPRPAIVLRAGWGADESISPAAPAYLAGGKVKAVVVHHTADSNSFTCAQAPAVLRGIYAYHVQQLGWKDIGYNFLVDPCGTIYEGRKGGVDRPVLAAHAYGFNSQTTGVAVLGTYTTAAPSEAVLSSVARLAAWKLGQYGVDPTGTTTLTAGADGTNYFRKSWKLGAQLNFSTIHGHRDGYNTLCPGDQLYAELPTIRALAASSTVKTADEQPVPTPVPGSGD</sequence>
<dbReference type="PANTHER" id="PTHR11022">
    <property type="entry name" value="PEPTIDOGLYCAN RECOGNITION PROTEIN"/>
    <property type="match status" value="1"/>
</dbReference>
<feature type="domain" description="N-acetylmuramoyl-L-alanine amidase" evidence="3">
    <location>
        <begin position="197"/>
        <end position="365"/>
    </location>
</feature>
<dbReference type="EMBL" id="CP050692">
    <property type="protein sequence ID" value="QIT47356.1"/>
    <property type="molecule type" value="Genomic_DNA"/>
</dbReference>
<evidence type="ECO:0000313" key="5">
    <source>
        <dbReference type="EMBL" id="QIT47356.1"/>
    </source>
</evidence>
<dbReference type="InterPro" id="IPR036505">
    <property type="entry name" value="Amidase/PGRP_sf"/>
</dbReference>
<dbReference type="GO" id="GO:0008270">
    <property type="term" value="F:zinc ion binding"/>
    <property type="evidence" value="ECO:0007669"/>
    <property type="project" value="InterPro"/>
</dbReference>
<dbReference type="Proteomes" id="UP000502504">
    <property type="component" value="Chromosome"/>
</dbReference>
<dbReference type="Gene3D" id="3.40.80.10">
    <property type="entry name" value="Peptidoglycan recognition protein-like"/>
    <property type="match status" value="1"/>
</dbReference>